<dbReference type="Pfam" id="PF13650">
    <property type="entry name" value="Asp_protease_2"/>
    <property type="match status" value="2"/>
</dbReference>
<evidence type="ECO:0000256" key="1">
    <source>
        <dbReference type="SAM" id="SignalP"/>
    </source>
</evidence>
<evidence type="ECO:0000313" key="2">
    <source>
        <dbReference type="EMBL" id="NIJ23518.1"/>
    </source>
</evidence>
<keyword evidence="1" id="KW-0732">Signal</keyword>
<evidence type="ECO:0000313" key="3">
    <source>
        <dbReference type="Proteomes" id="UP000788153"/>
    </source>
</evidence>
<proteinExistence type="predicted"/>
<gene>
    <name evidence="2" type="ORF">FHT01_001060</name>
</gene>
<dbReference type="InterPro" id="IPR034122">
    <property type="entry name" value="Retropepsin-like_bacterial"/>
</dbReference>
<dbReference type="EMBL" id="JAASQP010000001">
    <property type="protein sequence ID" value="NIJ23518.1"/>
    <property type="molecule type" value="Genomic_DNA"/>
</dbReference>
<keyword evidence="2" id="KW-0645">Protease</keyword>
<protein>
    <submittedName>
        <fullName evidence="2">Aspartyl protease</fullName>
    </submittedName>
</protein>
<feature type="signal peptide" evidence="1">
    <location>
        <begin position="1"/>
        <end position="21"/>
    </location>
</feature>
<dbReference type="Gene3D" id="2.40.70.10">
    <property type="entry name" value="Acid Proteases"/>
    <property type="match status" value="2"/>
</dbReference>
<dbReference type="RefSeq" id="WP_140230928.1">
    <property type="nucleotide sequence ID" value="NZ_BAAAEV010000001.1"/>
</dbReference>
<keyword evidence="2" id="KW-0378">Hydrolase</keyword>
<dbReference type="GO" id="GO:0006508">
    <property type="term" value="P:proteolysis"/>
    <property type="evidence" value="ECO:0007669"/>
    <property type="project" value="UniProtKB-KW"/>
</dbReference>
<dbReference type="InterPro" id="IPR021109">
    <property type="entry name" value="Peptidase_aspartic_dom_sf"/>
</dbReference>
<comment type="caution">
    <text evidence="2">The sequence shown here is derived from an EMBL/GenBank/DDBJ whole genome shotgun (WGS) entry which is preliminary data.</text>
</comment>
<dbReference type="SUPFAM" id="SSF50630">
    <property type="entry name" value="Acid proteases"/>
    <property type="match status" value="2"/>
</dbReference>
<dbReference type="GO" id="GO:0008233">
    <property type="term" value="F:peptidase activity"/>
    <property type="evidence" value="ECO:0007669"/>
    <property type="project" value="UniProtKB-KW"/>
</dbReference>
<accession>A0ABX0TZ62</accession>
<name>A0ABX0TZ62_9SPHN</name>
<organism evidence="2 3">
    <name type="scientific">Sphingomonas japonica</name>
    <dbReference type="NCBI Taxonomy" id="511662"/>
    <lineage>
        <taxon>Bacteria</taxon>
        <taxon>Pseudomonadati</taxon>
        <taxon>Pseudomonadota</taxon>
        <taxon>Alphaproteobacteria</taxon>
        <taxon>Sphingomonadales</taxon>
        <taxon>Sphingomonadaceae</taxon>
        <taxon>Sphingomonas</taxon>
    </lineage>
</organism>
<feature type="chain" id="PRO_5047072025" evidence="1">
    <location>
        <begin position="22"/>
        <end position="324"/>
    </location>
</feature>
<dbReference type="CDD" id="cd05483">
    <property type="entry name" value="retropepsin_like_bacteria"/>
    <property type="match status" value="1"/>
</dbReference>
<dbReference type="Proteomes" id="UP000788153">
    <property type="component" value="Unassembled WGS sequence"/>
</dbReference>
<sequence>MSRRATATILSALLIAAPASTQTLPSVPAEAPASVPVSPVEDSVQLVMLALLGDRITLPVSIGGQGPYRFILDTGSERTVVSHELARTLDLAAGRRVVLTTITGRTPAATVIVPTIAIDALAATGSIEAPALDAIDLGAAGLIGLDTLAGRAVSIDFDARSMVVRDARRRAPARPKPDEIIVRARSLLGQLILTEARLGSQRVDVILDTGTGVSIGNLALQRAIAGRRGMLRRIELTSVTGEQIGADYHAVPQLSVGGITFRDIPIAFLDAAPFRRLGLDRRPAILLGMDAMRLFRQVDIDFANRAVTFRLPADLRRRGAPPGL</sequence>
<reference evidence="2 3" key="1">
    <citation type="submission" date="2020-03" db="EMBL/GenBank/DDBJ databases">
        <title>Genomic Encyclopedia of Type Strains, Phase IV (KMG-IV): sequencing the most valuable type-strain genomes for metagenomic binning, comparative biology and taxonomic classification.</title>
        <authorList>
            <person name="Goeker M."/>
        </authorList>
    </citation>
    <scope>NUCLEOTIDE SEQUENCE [LARGE SCALE GENOMIC DNA]</scope>
    <source>
        <strain evidence="2 3">DSM 22753</strain>
    </source>
</reference>
<keyword evidence="3" id="KW-1185">Reference proteome</keyword>